<evidence type="ECO:0000256" key="6">
    <source>
        <dbReference type="ARBA" id="ARBA00022475"/>
    </source>
</evidence>
<name>A0A250IG54_9BACT</name>
<dbReference type="InterPro" id="IPR050980">
    <property type="entry name" value="2C_sensor_his_kinase"/>
</dbReference>
<dbReference type="Gene3D" id="3.30.450.20">
    <property type="entry name" value="PAS domain"/>
    <property type="match status" value="1"/>
</dbReference>
<evidence type="ECO:0000256" key="19">
    <source>
        <dbReference type="ARBA" id="ARBA00040454"/>
    </source>
</evidence>
<dbReference type="CDD" id="cd18773">
    <property type="entry name" value="PDC1_HK_sensor"/>
    <property type="match status" value="1"/>
</dbReference>
<keyword evidence="17" id="KW-0843">Virulence</keyword>
<evidence type="ECO:0000256" key="15">
    <source>
        <dbReference type="ARBA" id="ARBA00023012"/>
    </source>
</evidence>
<evidence type="ECO:0000256" key="20">
    <source>
        <dbReference type="ARBA" id="ARBA00041776"/>
    </source>
</evidence>
<dbReference type="SUPFAM" id="SSF47384">
    <property type="entry name" value="Homodimeric domain of signal transducing histidine kinase"/>
    <property type="match status" value="1"/>
</dbReference>
<comment type="subcellular location">
    <subcellularLocation>
        <location evidence="4">Cell membrane</location>
        <topology evidence="4">Multi-pass membrane protein</topology>
    </subcellularLocation>
</comment>
<evidence type="ECO:0000256" key="12">
    <source>
        <dbReference type="ARBA" id="ARBA00022840"/>
    </source>
</evidence>
<evidence type="ECO:0000259" key="23">
    <source>
        <dbReference type="PROSITE" id="PS50885"/>
    </source>
</evidence>
<keyword evidence="13" id="KW-0460">Magnesium</keyword>
<evidence type="ECO:0000313" key="24">
    <source>
        <dbReference type="EMBL" id="ATB30190.1"/>
    </source>
</evidence>
<evidence type="ECO:0000256" key="14">
    <source>
        <dbReference type="ARBA" id="ARBA00022912"/>
    </source>
</evidence>
<feature type="domain" description="Histidine kinase" evidence="22">
    <location>
        <begin position="407"/>
        <end position="619"/>
    </location>
</feature>
<dbReference type="SMART" id="SM00304">
    <property type="entry name" value="HAMP"/>
    <property type="match status" value="1"/>
</dbReference>
<evidence type="ECO:0000256" key="9">
    <source>
        <dbReference type="ARBA" id="ARBA00022741"/>
    </source>
</evidence>
<keyword evidence="11" id="KW-0378">Hydrolase</keyword>
<dbReference type="PRINTS" id="PR00344">
    <property type="entry name" value="BCTRLSENSOR"/>
</dbReference>
<dbReference type="InterPro" id="IPR005467">
    <property type="entry name" value="His_kinase_dom"/>
</dbReference>
<dbReference type="GO" id="GO:0004721">
    <property type="term" value="F:phosphoprotein phosphatase activity"/>
    <property type="evidence" value="ECO:0007669"/>
    <property type="project" value="UniProtKB-KW"/>
</dbReference>
<evidence type="ECO:0000256" key="3">
    <source>
        <dbReference type="ARBA" id="ARBA00001946"/>
    </source>
</evidence>
<keyword evidence="6" id="KW-1003">Cell membrane</keyword>
<keyword evidence="10 24" id="KW-0418">Kinase</keyword>
<dbReference type="Gene3D" id="1.10.287.130">
    <property type="match status" value="1"/>
</dbReference>
<dbReference type="PANTHER" id="PTHR44936:SF9">
    <property type="entry name" value="SENSOR PROTEIN CREC"/>
    <property type="match status" value="1"/>
</dbReference>
<dbReference type="SMART" id="SM00387">
    <property type="entry name" value="HATPase_c"/>
    <property type="match status" value="1"/>
</dbReference>
<evidence type="ECO:0000256" key="16">
    <source>
        <dbReference type="ARBA" id="ARBA00023016"/>
    </source>
</evidence>
<dbReference type="PROSITE" id="PS50109">
    <property type="entry name" value="HIS_KIN"/>
    <property type="match status" value="1"/>
</dbReference>
<keyword evidence="21" id="KW-0175">Coiled coil</keyword>
<keyword evidence="14" id="KW-0904">Protein phosphatase</keyword>
<dbReference type="SUPFAM" id="SSF158472">
    <property type="entry name" value="HAMP domain-like"/>
    <property type="match status" value="1"/>
</dbReference>
<dbReference type="InterPro" id="IPR003661">
    <property type="entry name" value="HisK_dim/P_dom"/>
</dbReference>
<evidence type="ECO:0000256" key="21">
    <source>
        <dbReference type="SAM" id="Coils"/>
    </source>
</evidence>
<dbReference type="PANTHER" id="PTHR44936">
    <property type="entry name" value="SENSOR PROTEIN CREC"/>
    <property type="match status" value="1"/>
</dbReference>
<dbReference type="Gene3D" id="3.30.565.10">
    <property type="entry name" value="Histidine kinase-like ATPase, C-terminal domain"/>
    <property type="match status" value="1"/>
</dbReference>
<proteinExistence type="predicted"/>
<evidence type="ECO:0000256" key="2">
    <source>
        <dbReference type="ARBA" id="ARBA00001936"/>
    </source>
</evidence>
<dbReference type="GO" id="GO:0005524">
    <property type="term" value="F:ATP binding"/>
    <property type="evidence" value="ECO:0007669"/>
    <property type="project" value="UniProtKB-KW"/>
</dbReference>
<evidence type="ECO:0000256" key="7">
    <source>
        <dbReference type="ARBA" id="ARBA00022553"/>
    </source>
</evidence>
<feature type="coiled-coil region" evidence="21">
    <location>
        <begin position="371"/>
        <end position="398"/>
    </location>
</feature>
<dbReference type="SUPFAM" id="SSF55874">
    <property type="entry name" value="ATPase domain of HSP90 chaperone/DNA topoisomerase II/histidine kinase"/>
    <property type="match status" value="1"/>
</dbReference>
<evidence type="ECO:0000256" key="17">
    <source>
        <dbReference type="ARBA" id="ARBA00023026"/>
    </source>
</evidence>
<dbReference type="GO" id="GO:0005886">
    <property type="term" value="C:plasma membrane"/>
    <property type="evidence" value="ECO:0007669"/>
    <property type="project" value="UniProtKB-SubCell"/>
</dbReference>
<protein>
    <recommendedName>
        <fullName evidence="19">Signal transduction histidine-protein kinase/phosphatase MprB</fullName>
        <ecNumber evidence="5">2.7.13.3</ecNumber>
    </recommendedName>
    <alternativeName>
        <fullName evidence="20">Mycobacterial persistence regulator B</fullName>
    </alternativeName>
</protein>
<feature type="domain" description="HAMP" evidence="23">
    <location>
        <begin position="313"/>
        <end position="365"/>
    </location>
</feature>
<dbReference type="CDD" id="cd06225">
    <property type="entry name" value="HAMP"/>
    <property type="match status" value="1"/>
</dbReference>
<keyword evidence="15" id="KW-0902">Two-component regulatory system</keyword>
<dbReference type="Pfam" id="PF00512">
    <property type="entry name" value="HisKA"/>
    <property type="match status" value="1"/>
</dbReference>
<dbReference type="InterPro" id="IPR003660">
    <property type="entry name" value="HAMP_dom"/>
</dbReference>
<keyword evidence="7" id="KW-0597">Phosphoprotein</keyword>
<dbReference type="OrthoDB" id="9797586at2"/>
<dbReference type="InterPro" id="IPR004358">
    <property type="entry name" value="Sig_transdc_His_kin-like_C"/>
</dbReference>
<dbReference type="CDD" id="cd00082">
    <property type="entry name" value="HisKA"/>
    <property type="match status" value="1"/>
</dbReference>
<dbReference type="EC" id="2.7.13.3" evidence="5"/>
<dbReference type="GO" id="GO:0000155">
    <property type="term" value="F:phosphorelay sensor kinase activity"/>
    <property type="evidence" value="ECO:0007669"/>
    <property type="project" value="InterPro"/>
</dbReference>
<evidence type="ECO:0000256" key="5">
    <source>
        <dbReference type="ARBA" id="ARBA00012438"/>
    </source>
</evidence>
<dbReference type="Pfam" id="PF00672">
    <property type="entry name" value="HAMP"/>
    <property type="match status" value="1"/>
</dbReference>
<dbReference type="Pfam" id="PF02518">
    <property type="entry name" value="HATPase_c"/>
    <property type="match status" value="1"/>
</dbReference>
<comment type="catalytic activity">
    <reaction evidence="1">
        <text>ATP + protein L-histidine = ADP + protein N-phospho-L-histidine.</text>
        <dbReference type="EC" id="2.7.13.3"/>
    </reaction>
</comment>
<keyword evidence="25" id="KW-1185">Reference proteome</keyword>
<keyword evidence="8" id="KW-0808">Transferase</keyword>
<keyword evidence="16" id="KW-0346">Stress response</keyword>
<evidence type="ECO:0000256" key="4">
    <source>
        <dbReference type="ARBA" id="ARBA00004651"/>
    </source>
</evidence>
<dbReference type="InterPro" id="IPR036890">
    <property type="entry name" value="HATPase_C_sf"/>
</dbReference>
<dbReference type="Gene3D" id="1.10.8.500">
    <property type="entry name" value="HAMP domain in histidine kinase"/>
    <property type="match status" value="1"/>
</dbReference>
<evidence type="ECO:0000313" key="25">
    <source>
        <dbReference type="Proteomes" id="UP000217289"/>
    </source>
</evidence>
<dbReference type="CDD" id="cd18774">
    <property type="entry name" value="PDC2_HK_sensor"/>
    <property type="match status" value="1"/>
</dbReference>
<keyword evidence="18" id="KW-0464">Manganese</keyword>
<accession>A0A250IG54</accession>
<comment type="cofactor">
    <cofactor evidence="2">
        <name>Mn(2+)</name>
        <dbReference type="ChEBI" id="CHEBI:29035"/>
    </cofactor>
</comment>
<evidence type="ECO:0000256" key="18">
    <source>
        <dbReference type="ARBA" id="ARBA00023211"/>
    </source>
</evidence>
<evidence type="ECO:0000256" key="1">
    <source>
        <dbReference type="ARBA" id="ARBA00000085"/>
    </source>
</evidence>
<dbReference type="RefSeq" id="WP_095978664.1">
    <property type="nucleotide sequence ID" value="NZ_CP022163.1"/>
</dbReference>
<dbReference type="PROSITE" id="PS50885">
    <property type="entry name" value="HAMP"/>
    <property type="match status" value="1"/>
</dbReference>
<dbReference type="AlphaFoldDB" id="A0A250IG54"/>
<dbReference type="InterPro" id="IPR003594">
    <property type="entry name" value="HATPase_dom"/>
</dbReference>
<sequence length="625" mass="67877">MRIRTRLLLLLIATAALPTGAVGLLTYRGAEAALSAAVSGQHQRTARAEAEHASAYIMTLATELDGALLHQDPATLGPAGTQEFLTRVFLRRDRLSLVGLFDARGRMTASVFVDDPKAFARQEPQFRRHDTVSAVEVEDFRRRAVELLAHAPPGQAHAISEPYLTAVRGRPAVVVAARSPEAPGGGLATELGLEELSARLASRGEGHERTFLLDARGRLLLDGDAAHERGQEDFSTRLPQTRGARVPGLGDYEVAGQTWLAAYSPVPELGWVAVVARPREEALAPLRALARGSFGVLELALLGVLLLAPLLARALARPIARLADGARELARGHLAHRLPPERSDELGDLARAFNDMGQALEKAHRELLGFNGQLQAQVEERTRELREAQAQLSRSQRLAAMGDLAAGLAHEMNNPLAAILGNVQLVLMDLPPEDGPHRMLSAVHQQAQRIAAIVRELQLLSERQQRGRHALDLHRVLRQALETRGAELTQGGVQVDCHFHPGEARVLGDTQALGDVFARLLCNALNALKDRPERTLTLATRVVDAQLVRVELRDTGRGIPREHLERIFNPFFTTKQEWTGKGLSLAVCHRVVEDHGGTLTLRSDEGVGTTVTLVLPAAPAARHLS</sequence>
<dbReference type="Proteomes" id="UP000217289">
    <property type="component" value="Chromosome"/>
</dbReference>
<evidence type="ECO:0000256" key="10">
    <source>
        <dbReference type="ARBA" id="ARBA00022777"/>
    </source>
</evidence>
<comment type="cofactor">
    <cofactor evidence="3">
        <name>Mg(2+)</name>
        <dbReference type="ChEBI" id="CHEBI:18420"/>
    </cofactor>
</comment>
<keyword evidence="12" id="KW-0067">ATP-binding</keyword>
<evidence type="ECO:0000259" key="22">
    <source>
        <dbReference type="PROSITE" id="PS50109"/>
    </source>
</evidence>
<dbReference type="InterPro" id="IPR036097">
    <property type="entry name" value="HisK_dim/P_sf"/>
</dbReference>
<keyword evidence="6" id="KW-0472">Membrane</keyword>
<evidence type="ECO:0000256" key="11">
    <source>
        <dbReference type="ARBA" id="ARBA00022801"/>
    </source>
</evidence>
<gene>
    <name evidence="24" type="ORF">MEBOL_003645</name>
</gene>
<reference evidence="24 25" key="1">
    <citation type="submission" date="2017-06" db="EMBL/GenBank/DDBJ databases">
        <authorList>
            <person name="Kim H.J."/>
            <person name="Triplett B.A."/>
        </authorList>
    </citation>
    <scope>NUCLEOTIDE SEQUENCE [LARGE SCALE GENOMIC DNA]</scope>
    <source>
        <strain evidence="24 25">DSM 14713</strain>
    </source>
</reference>
<dbReference type="EMBL" id="CP022163">
    <property type="protein sequence ID" value="ATB30190.1"/>
    <property type="molecule type" value="Genomic_DNA"/>
</dbReference>
<evidence type="ECO:0000256" key="8">
    <source>
        <dbReference type="ARBA" id="ARBA00022679"/>
    </source>
</evidence>
<dbReference type="SMART" id="SM00388">
    <property type="entry name" value="HisKA"/>
    <property type="match status" value="1"/>
</dbReference>
<evidence type="ECO:0000256" key="13">
    <source>
        <dbReference type="ARBA" id="ARBA00022842"/>
    </source>
</evidence>
<organism evidence="24 25">
    <name type="scientific">Melittangium boletus DSM 14713</name>
    <dbReference type="NCBI Taxonomy" id="1294270"/>
    <lineage>
        <taxon>Bacteria</taxon>
        <taxon>Pseudomonadati</taxon>
        <taxon>Myxococcota</taxon>
        <taxon>Myxococcia</taxon>
        <taxon>Myxococcales</taxon>
        <taxon>Cystobacterineae</taxon>
        <taxon>Archangiaceae</taxon>
        <taxon>Melittangium</taxon>
    </lineage>
</organism>
<keyword evidence="9" id="KW-0547">Nucleotide-binding</keyword>
<dbReference type="KEGG" id="mbd:MEBOL_003645"/>